<reference evidence="8" key="1">
    <citation type="submission" date="2017-02" db="UniProtKB">
        <authorList>
            <consortium name="WormBaseParasite"/>
        </authorList>
    </citation>
    <scope>IDENTIFICATION</scope>
</reference>
<feature type="transmembrane region" description="Helical" evidence="6">
    <location>
        <begin position="289"/>
        <end position="311"/>
    </location>
</feature>
<evidence type="ECO:0000256" key="6">
    <source>
        <dbReference type="SAM" id="Phobius"/>
    </source>
</evidence>
<dbReference type="GO" id="GO:0016020">
    <property type="term" value="C:membrane"/>
    <property type="evidence" value="ECO:0007669"/>
    <property type="project" value="UniProtKB-SubCell"/>
</dbReference>
<dbReference type="InterPro" id="IPR010651">
    <property type="entry name" value="Sugar_transport"/>
</dbReference>
<evidence type="ECO:0000256" key="3">
    <source>
        <dbReference type="ARBA" id="ARBA00022692"/>
    </source>
</evidence>
<accession>A0A0N4ZVL7</accession>
<feature type="transmembrane region" description="Helical" evidence="6">
    <location>
        <begin position="231"/>
        <end position="251"/>
    </location>
</feature>
<dbReference type="WBParaSite" id="PTRK_0001262000.1">
    <property type="protein sequence ID" value="PTRK_0001262000.1"/>
    <property type="gene ID" value="PTRK_0001262000"/>
</dbReference>
<feature type="transmembrane region" description="Helical" evidence="6">
    <location>
        <begin position="121"/>
        <end position="138"/>
    </location>
</feature>
<organism evidence="7 8">
    <name type="scientific">Parastrongyloides trichosuri</name>
    <name type="common">Possum-specific nematode worm</name>
    <dbReference type="NCBI Taxonomy" id="131310"/>
    <lineage>
        <taxon>Eukaryota</taxon>
        <taxon>Metazoa</taxon>
        <taxon>Ecdysozoa</taxon>
        <taxon>Nematoda</taxon>
        <taxon>Chromadorea</taxon>
        <taxon>Rhabditida</taxon>
        <taxon>Tylenchina</taxon>
        <taxon>Panagrolaimomorpha</taxon>
        <taxon>Strongyloidoidea</taxon>
        <taxon>Strongyloididae</taxon>
        <taxon>Parastrongyloides</taxon>
    </lineage>
</organism>
<feature type="transmembrane region" description="Helical" evidence="6">
    <location>
        <begin position="34"/>
        <end position="56"/>
    </location>
</feature>
<comment type="similarity">
    <text evidence="2">Belongs to the TMEM144 family.</text>
</comment>
<keyword evidence="7" id="KW-1185">Reference proteome</keyword>
<evidence type="ECO:0000256" key="5">
    <source>
        <dbReference type="ARBA" id="ARBA00023136"/>
    </source>
</evidence>
<evidence type="ECO:0000256" key="4">
    <source>
        <dbReference type="ARBA" id="ARBA00022989"/>
    </source>
</evidence>
<feature type="transmembrane region" description="Helical" evidence="6">
    <location>
        <begin position="323"/>
        <end position="341"/>
    </location>
</feature>
<name>A0A0N4ZVL7_PARTI</name>
<protein>
    <submittedName>
        <fullName evidence="8">Transmembrane protein 144</fullName>
    </submittedName>
</protein>
<dbReference type="AlphaFoldDB" id="A0A0N4ZVL7"/>
<keyword evidence="4 6" id="KW-1133">Transmembrane helix</keyword>
<dbReference type="PANTHER" id="PTHR16119:SF17">
    <property type="entry name" value="TRANSMEMBRANE PROTEIN 144"/>
    <property type="match status" value="1"/>
</dbReference>
<dbReference type="InterPro" id="IPR012435">
    <property type="entry name" value="TMEM144"/>
</dbReference>
<keyword evidence="5 6" id="KW-0472">Membrane</keyword>
<feature type="transmembrane region" description="Helical" evidence="6">
    <location>
        <begin position="68"/>
        <end position="93"/>
    </location>
</feature>
<feature type="transmembrane region" description="Helical" evidence="6">
    <location>
        <begin position="190"/>
        <end position="211"/>
    </location>
</feature>
<dbReference type="Proteomes" id="UP000038045">
    <property type="component" value="Unplaced"/>
</dbReference>
<evidence type="ECO:0000313" key="7">
    <source>
        <dbReference type="Proteomes" id="UP000038045"/>
    </source>
</evidence>
<dbReference type="PANTHER" id="PTHR16119">
    <property type="entry name" value="TRANSMEMBRANE PROTEIN 144"/>
    <property type="match status" value="1"/>
</dbReference>
<evidence type="ECO:0000256" key="1">
    <source>
        <dbReference type="ARBA" id="ARBA00004141"/>
    </source>
</evidence>
<comment type="subcellular location">
    <subcellularLocation>
        <location evidence="1">Membrane</location>
        <topology evidence="1">Multi-pass membrane protein</topology>
    </subcellularLocation>
</comment>
<sequence length="344" mass="37423">MSTAIGLLACAISSLFFGSMFVPIKKFNPGDGFFVQWIMGLTIMFVGIIANFFNGLPTFQPLAMLGGFFWAVGNLAAVPIINMIGVALGMLIWGSVNCVVGWACGRFGLFDTKASVPESPIINYLGLVFVIIGGILFSKIKSSTIERTESQESFGPVDDIDEESALLSSENNDSSNVTERRDNFKIKEKIAIILSILSGLCYGLTFVPVAYIQDHPDLYPSAPKDAIAFAFSHYTGIFVTSTTFMVIYCIYKQNKPEINNEIILPAIITGIMWSVAQLSWFVANDALSQAITFPIISMVPGICAALWGVFYFKEITGKENMKLLVLAIGITSIGAILVGISKDY</sequence>
<proteinExistence type="inferred from homology"/>
<keyword evidence="3 6" id="KW-0812">Transmembrane</keyword>
<feature type="transmembrane region" description="Helical" evidence="6">
    <location>
        <begin position="263"/>
        <end position="283"/>
    </location>
</feature>
<dbReference type="GO" id="GO:0015144">
    <property type="term" value="F:carbohydrate transmembrane transporter activity"/>
    <property type="evidence" value="ECO:0007669"/>
    <property type="project" value="InterPro"/>
</dbReference>
<evidence type="ECO:0000313" key="8">
    <source>
        <dbReference type="WBParaSite" id="PTRK_0001262000.1"/>
    </source>
</evidence>
<evidence type="ECO:0000256" key="2">
    <source>
        <dbReference type="ARBA" id="ARBA00005731"/>
    </source>
</evidence>
<dbReference type="Pfam" id="PF07857">
    <property type="entry name" value="TMEM144"/>
    <property type="match status" value="1"/>
</dbReference>